<gene>
    <name evidence="2" type="ORF">FH063_002438</name>
</gene>
<feature type="transmembrane region" description="Helical" evidence="1">
    <location>
        <begin position="69"/>
        <end position="87"/>
    </location>
</feature>
<dbReference type="Proteomes" id="UP000325333">
    <property type="component" value="Unassembled WGS sequence"/>
</dbReference>
<evidence type="ECO:0000313" key="3">
    <source>
        <dbReference type="Proteomes" id="UP000325333"/>
    </source>
</evidence>
<dbReference type="RefSeq" id="WP_149650969.1">
    <property type="nucleotide sequence ID" value="NZ_VEWN01000013.1"/>
</dbReference>
<dbReference type="Pfam" id="PF07178">
    <property type="entry name" value="TraL"/>
    <property type="match status" value="1"/>
</dbReference>
<dbReference type="EMBL" id="VEWN01000013">
    <property type="protein sequence ID" value="KAA1053856.1"/>
    <property type="molecule type" value="Genomic_DNA"/>
</dbReference>
<evidence type="ECO:0000256" key="1">
    <source>
        <dbReference type="SAM" id="Phobius"/>
    </source>
</evidence>
<name>A0A5B0KPP1_9PROT</name>
<dbReference type="InterPro" id="IPR009838">
    <property type="entry name" value="T4SS_TraL"/>
</dbReference>
<dbReference type="NCBIfam" id="TIGR02762">
    <property type="entry name" value="TraL_TIGR"/>
    <property type="match status" value="1"/>
</dbReference>
<evidence type="ECO:0000313" key="2">
    <source>
        <dbReference type="EMBL" id="KAA1053856.1"/>
    </source>
</evidence>
<keyword evidence="1" id="KW-0472">Membrane</keyword>
<dbReference type="GO" id="GO:0019867">
    <property type="term" value="C:outer membrane"/>
    <property type="evidence" value="ECO:0007669"/>
    <property type="project" value="InterPro"/>
</dbReference>
<sequence length="93" mass="10494">MEPIQLPRQIDEPPTVLLWNTDELAPIVLLHVIGIITGNVLILTALGFAASSVYKRFRDGRPDGYLQHLLYWIGLMPTSALTIRNPFADHYKP</sequence>
<reference evidence="2 3" key="1">
    <citation type="submission" date="2019-07" db="EMBL/GenBank/DDBJ databases">
        <title>Genome sequencing of the stress-tolerant strain Azospirillum brasilense Az19.</title>
        <authorList>
            <person name="Maroniche G.A."/>
            <person name="Garcia J.E."/>
            <person name="Pagnussat L."/>
            <person name="Amenta M."/>
            <person name="Creus C.M."/>
        </authorList>
    </citation>
    <scope>NUCLEOTIDE SEQUENCE [LARGE SCALE GENOMIC DNA]</scope>
    <source>
        <strain evidence="2 3">Az19</strain>
    </source>
</reference>
<evidence type="ECO:0008006" key="4">
    <source>
        <dbReference type="Google" id="ProtNLM"/>
    </source>
</evidence>
<organism evidence="2 3">
    <name type="scientific">Azospirillum argentinense</name>
    <dbReference type="NCBI Taxonomy" id="2970906"/>
    <lineage>
        <taxon>Bacteria</taxon>
        <taxon>Pseudomonadati</taxon>
        <taxon>Pseudomonadota</taxon>
        <taxon>Alphaproteobacteria</taxon>
        <taxon>Rhodospirillales</taxon>
        <taxon>Azospirillaceae</taxon>
        <taxon>Azospirillum</taxon>
    </lineage>
</organism>
<keyword evidence="1" id="KW-0812">Transmembrane</keyword>
<proteinExistence type="predicted"/>
<feature type="transmembrane region" description="Helical" evidence="1">
    <location>
        <begin position="24"/>
        <end position="48"/>
    </location>
</feature>
<comment type="caution">
    <text evidence="2">The sequence shown here is derived from an EMBL/GenBank/DDBJ whole genome shotgun (WGS) entry which is preliminary data.</text>
</comment>
<protein>
    <recommendedName>
        <fullName evidence="4">Type IV conjugative transfer system protein TraL</fullName>
    </recommendedName>
</protein>
<dbReference type="AlphaFoldDB" id="A0A5B0KPP1"/>
<keyword evidence="1" id="KW-1133">Transmembrane helix</keyword>
<accession>A0A5B0KPP1</accession>